<gene>
    <name evidence="2" type="ORF">SCHPADRAFT_908946</name>
</gene>
<dbReference type="AlphaFoldDB" id="A0A0H2R873"/>
<dbReference type="OrthoDB" id="3215163at2759"/>
<evidence type="ECO:0000313" key="2">
    <source>
        <dbReference type="EMBL" id="KLO08030.1"/>
    </source>
</evidence>
<dbReference type="Proteomes" id="UP000053477">
    <property type="component" value="Unassembled WGS sequence"/>
</dbReference>
<accession>A0A0H2R873</accession>
<organism evidence="2 3">
    <name type="scientific">Schizopora paradoxa</name>
    <dbReference type="NCBI Taxonomy" id="27342"/>
    <lineage>
        <taxon>Eukaryota</taxon>
        <taxon>Fungi</taxon>
        <taxon>Dikarya</taxon>
        <taxon>Basidiomycota</taxon>
        <taxon>Agaricomycotina</taxon>
        <taxon>Agaricomycetes</taxon>
        <taxon>Hymenochaetales</taxon>
        <taxon>Schizoporaceae</taxon>
        <taxon>Schizopora</taxon>
    </lineage>
</organism>
<keyword evidence="3" id="KW-1185">Reference proteome</keyword>
<dbReference type="InParanoid" id="A0A0H2R873"/>
<dbReference type="STRING" id="27342.A0A0H2R873"/>
<feature type="compositionally biased region" description="Polar residues" evidence="1">
    <location>
        <begin position="116"/>
        <end position="126"/>
    </location>
</feature>
<feature type="region of interest" description="Disordered" evidence="1">
    <location>
        <begin position="1"/>
        <end position="153"/>
    </location>
</feature>
<protein>
    <submittedName>
        <fullName evidence="2">Uncharacterized protein</fullName>
    </submittedName>
</protein>
<reference evidence="2 3" key="1">
    <citation type="submission" date="2015-04" db="EMBL/GenBank/DDBJ databases">
        <title>Complete genome sequence of Schizopora paradoxa KUC8140, a cosmopolitan wood degrader in East Asia.</title>
        <authorList>
            <consortium name="DOE Joint Genome Institute"/>
            <person name="Min B."/>
            <person name="Park H."/>
            <person name="Jang Y."/>
            <person name="Kim J.-J."/>
            <person name="Kim K.H."/>
            <person name="Pangilinan J."/>
            <person name="Lipzen A."/>
            <person name="Riley R."/>
            <person name="Grigoriev I.V."/>
            <person name="Spatafora J.W."/>
            <person name="Choi I.-G."/>
        </authorList>
    </citation>
    <scope>NUCLEOTIDE SEQUENCE [LARGE SCALE GENOMIC DNA]</scope>
    <source>
        <strain evidence="2 3">KUC8140</strain>
    </source>
</reference>
<evidence type="ECO:0000256" key="1">
    <source>
        <dbReference type="SAM" id="MobiDB-lite"/>
    </source>
</evidence>
<name>A0A0H2R873_9AGAM</name>
<sequence length="443" mass="48451">MNANAWPKFDGKLAGPSKPLEKRRRPSTDDLQAAGSAVKRRPIVSDFVDVTKGNGSPKPSTRDVARKPLFHGQRIDPALLLNKAKDAVQTPPRPKSTTLRPMDPPAFLPQRPGPQDASTSKSTSKPRSMRPPQPFNKAPTTSHTTPLTSRTFRLDRILPLAAKSTPSPARKVVPFNELPKPMPHFQSSTLKSPKTDLRVLSAPNLSLGARHKPSSLKSMSELNQPLTVDLEGELWGDNAEDVFGGSENRELMRGLLVSPEKPGTKGKKFLRGGLAERAQGFLSRSQTAYTLWQKDIEVQLHSIATRPNESSFISHRRALRPDLILRVESVLHETRISGTSRGSGSLRGILASCTMNEAAKDTFPPNPSGTNLNSLIVLFSFSPELHGGAAVTSSDPMFDMAEGTELFVWKPFHEVRLPGDGTGEDERALLCSRFLSISRTDTT</sequence>
<feature type="compositionally biased region" description="Low complexity" evidence="1">
    <location>
        <begin position="139"/>
        <end position="151"/>
    </location>
</feature>
<evidence type="ECO:0000313" key="3">
    <source>
        <dbReference type="Proteomes" id="UP000053477"/>
    </source>
</evidence>
<dbReference type="EMBL" id="KQ086109">
    <property type="protein sequence ID" value="KLO08030.1"/>
    <property type="molecule type" value="Genomic_DNA"/>
</dbReference>
<proteinExistence type="predicted"/>